<dbReference type="InterPro" id="IPR006311">
    <property type="entry name" value="TAT_signal"/>
</dbReference>
<proteinExistence type="predicted"/>
<name>A0A939G7X9_9BACT</name>
<evidence type="ECO:0000313" key="1">
    <source>
        <dbReference type="EMBL" id="MBO0933859.1"/>
    </source>
</evidence>
<evidence type="ECO:0000313" key="2">
    <source>
        <dbReference type="Proteomes" id="UP000664795"/>
    </source>
</evidence>
<dbReference type="InterPro" id="IPR010869">
    <property type="entry name" value="DUF1501"/>
</dbReference>
<dbReference type="PROSITE" id="PS51318">
    <property type="entry name" value="TAT"/>
    <property type="match status" value="1"/>
</dbReference>
<dbReference type="PANTHER" id="PTHR43737">
    <property type="entry name" value="BLL7424 PROTEIN"/>
    <property type="match status" value="1"/>
</dbReference>
<sequence>MKASHNSINRRQFLGQASCAAVGTTSLLSTLTNMLLTNSAVAQNAAGFTDYRAMICLFLPGGNDSFNLLVPTGAAYSEYAQVRADLALPQASLLPISPLNTASRPLALHPGATGLQTLFTQQKLAFLANVGSLVRPTTLGDFNTGNSLPYGIFSHSDQQEQWQSSIPDVRSGVGWAGRAADLLESANISSNVSMNISISGNNLFQVGNQIVPYTVNASGASALNGYAGTGGYDPIRHSAIDNQLAQEYKNMLDKTYARMKRNSLDAYQQFTEATANPLPADNLGNGPLGSQLRQVAKIIAGRNTLGVKRQIFYVQWGGWDFHDNVVDNMAAMIPVVSDAVKAFYDLTVAMGVQNNVTLFSASEFGRSLTSNAKGSDHAWGGNQFMVGGAVNGQKIYGTYPDLFQNNSLDTGRGRLIPTTSVDQMAAELAIWMGVSKSDLPLVLPNISRFYNISGSANPLGFMA</sequence>
<comment type="caution">
    <text evidence="1">The sequence shown here is derived from an EMBL/GenBank/DDBJ whole genome shotgun (WGS) entry which is preliminary data.</text>
</comment>
<protein>
    <submittedName>
        <fullName evidence="1">DUF1501 domain-containing protein</fullName>
    </submittedName>
</protein>
<dbReference type="RefSeq" id="WP_207337823.1">
    <property type="nucleotide sequence ID" value="NZ_JAFMYU010000023.1"/>
</dbReference>
<accession>A0A939G7X9</accession>
<organism evidence="1 2">
    <name type="scientific">Fibrella aquatilis</name>
    <dbReference type="NCBI Taxonomy" id="2817059"/>
    <lineage>
        <taxon>Bacteria</taxon>
        <taxon>Pseudomonadati</taxon>
        <taxon>Bacteroidota</taxon>
        <taxon>Cytophagia</taxon>
        <taxon>Cytophagales</taxon>
        <taxon>Spirosomataceae</taxon>
        <taxon>Fibrella</taxon>
    </lineage>
</organism>
<dbReference type="Pfam" id="PF07394">
    <property type="entry name" value="DUF1501"/>
    <property type="match status" value="1"/>
</dbReference>
<dbReference type="PANTHER" id="PTHR43737:SF1">
    <property type="entry name" value="DUF1501 DOMAIN-CONTAINING PROTEIN"/>
    <property type="match status" value="1"/>
</dbReference>
<reference evidence="1 2" key="1">
    <citation type="submission" date="2021-03" db="EMBL/GenBank/DDBJ databases">
        <title>Fibrella sp. HMF5036 genome sequencing and assembly.</title>
        <authorList>
            <person name="Kang H."/>
            <person name="Kim H."/>
            <person name="Bae S."/>
            <person name="Joh K."/>
        </authorList>
    </citation>
    <scope>NUCLEOTIDE SEQUENCE [LARGE SCALE GENOMIC DNA]</scope>
    <source>
        <strain evidence="1 2">HMF5036</strain>
    </source>
</reference>
<keyword evidence="2" id="KW-1185">Reference proteome</keyword>
<dbReference type="EMBL" id="JAFMYU010000023">
    <property type="protein sequence ID" value="MBO0933859.1"/>
    <property type="molecule type" value="Genomic_DNA"/>
</dbReference>
<gene>
    <name evidence="1" type="ORF">J2I48_22815</name>
</gene>
<dbReference type="AlphaFoldDB" id="A0A939G7X9"/>
<dbReference type="Proteomes" id="UP000664795">
    <property type="component" value="Unassembled WGS sequence"/>
</dbReference>